<protein>
    <submittedName>
        <fullName evidence="3">Xanthine dehydrogenase family protein subunit M</fullName>
    </submittedName>
</protein>
<dbReference type="AlphaFoldDB" id="A0A848LLN1"/>
<dbReference type="InterPro" id="IPR051312">
    <property type="entry name" value="Diverse_Substr_Oxidored"/>
</dbReference>
<comment type="caution">
    <text evidence="3">The sequence shown here is derived from an EMBL/GenBank/DDBJ whole genome shotgun (WGS) entry which is preliminary data.</text>
</comment>
<dbReference type="SUPFAM" id="SSF56176">
    <property type="entry name" value="FAD-binding/transporter-associated domain-like"/>
    <property type="match status" value="1"/>
</dbReference>
<evidence type="ECO:0000256" key="1">
    <source>
        <dbReference type="ARBA" id="ARBA00022827"/>
    </source>
</evidence>
<sequence length="329" mass="35605">MQSFEWVDAESVEQAVTLLGESKDGRPVVAKAGGMDLLDLMKGGVLSPHRVVNLKGIKGLDGVRFDARQGLELGALVTLSRISREPEVRNRFVALSEAAEHAATPQVRNAATIGGNLLQRPRCWYFRNEHFHQAGGDDLARVRDGQNQYHAIFDNQRTAMVHASTPATALLAYGASVELVGPGGKTRTVPVSELLLPPDMKRPRDTVLAPNELLTRVRIPAPAAGTRAAYHKQGERESYDWPLCDVAVVLQLDGRVVRQAAIAMGWVAPTPRRATEAEKLLVGRPVDEELARQVAKAAVAGATPLSKNAYKVSILETVVRRTVLAAAKA</sequence>
<keyword evidence="1" id="KW-0274">FAD</keyword>
<gene>
    <name evidence="3" type="ORF">HG543_27715</name>
</gene>
<dbReference type="PANTHER" id="PTHR42659:SF9">
    <property type="entry name" value="XANTHINE DEHYDROGENASE FAD-BINDING SUBUNIT XDHB-RELATED"/>
    <property type="match status" value="1"/>
</dbReference>
<dbReference type="Pfam" id="PF03450">
    <property type="entry name" value="CO_deh_flav_C"/>
    <property type="match status" value="1"/>
</dbReference>
<dbReference type="InterPro" id="IPR005107">
    <property type="entry name" value="CO_DH_flav_C"/>
</dbReference>
<dbReference type="Pfam" id="PF00941">
    <property type="entry name" value="FAD_binding_5"/>
    <property type="match status" value="1"/>
</dbReference>
<dbReference type="Gene3D" id="3.30.43.10">
    <property type="entry name" value="Uridine Diphospho-n-acetylenolpyruvylglucosamine Reductase, domain 2"/>
    <property type="match status" value="1"/>
</dbReference>
<dbReference type="Gene3D" id="3.30.390.50">
    <property type="entry name" value="CO dehydrogenase flavoprotein, C-terminal domain"/>
    <property type="match status" value="1"/>
</dbReference>
<dbReference type="InterPro" id="IPR016166">
    <property type="entry name" value="FAD-bd_PCMH"/>
</dbReference>
<dbReference type="GO" id="GO:0071949">
    <property type="term" value="F:FAD binding"/>
    <property type="evidence" value="ECO:0007669"/>
    <property type="project" value="InterPro"/>
</dbReference>
<organism evidence="3 4">
    <name type="scientific">Pyxidicoccus fallax</name>
    <dbReference type="NCBI Taxonomy" id="394095"/>
    <lineage>
        <taxon>Bacteria</taxon>
        <taxon>Pseudomonadati</taxon>
        <taxon>Myxococcota</taxon>
        <taxon>Myxococcia</taxon>
        <taxon>Myxococcales</taxon>
        <taxon>Cystobacterineae</taxon>
        <taxon>Myxococcaceae</taxon>
        <taxon>Pyxidicoccus</taxon>
    </lineage>
</organism>
<dbReference type="EMBL" id="JABBJJ010000144">
    <property type="protein sequence ID" value="NMO18621.1"/>
    <property type="molecule type" value="Genomic_DNA"/>
</dbReference>
<evidence type="ECO:0000259" key="2">
    <source>
        <dbReference type="PROSITE" id="PS51387"/>
    </source>
</evidence>
<dbReference type="InterPro" id="IPR036683">
    <property type="entry name" value="CO_DH_flav_C_dom_sf"/>
</dbReference>
<dbReference type="RefSeq" id="WP_169347885.1">
    <property type="nucleotide sequence ID" value="NZ_JABBJJ010000144.1"/>
</dbReference>
<dbReference type="InterPro" id="IPR016167">
    <property type="entry name" value="FAD-bd_PCMH_sub1"/>
</dbReference>
<name>A0A848LLN1_9BACT</name>
<keyword evidence="4" id="KW-1185">Reference proteome</keyword>
<dbReference type="SMART" id="SM01092">
    <property type="entry name" value="CO_deh_flav_C"/>
    <property type="match status" value="1"/>
</dbReference>
<dbReference type="Proteomes" id="UP000518300">
    <property type="component" value="Unassembled WGS sequence"/>
</dbReference>
<dbReference type="PROSITE" id="PS51387">
    <property type="entry name" value="FAD_PCMH"/>
    <property type="match status" value="1"/>
</dbReference>
<evidence type="ECO:0000313" key="4">
    <source>
        <dbReference type="Proteomes" id="UP000518300"/>
    </source>
</evidence>
<dbReference type="InterPro" id="IPR036318">
    <property type="entry name" value="FAD-bd_PCMH-like_sf"/>
</dbReference>
<dbReference type="PANTHER" id="PTHR42659">
    <property type="entry name" value="XANTHINE DEHYDROGENASE SUBUNIT C-RELATED"/>
    <property type="match status" value="1"/>
</dbReference>
<reference evidence="3 4" key="1">
    <citation type="submission" date="2020-04" db="EMBL/GenBank/DDBJ databases">
        <title>Draft genome of Pyxidicoccus fallax type strain.</title>
        <authorList>
            <person name="Whitworth D.E."/>
        </authorList>
    </citation>
    <scope>NUCLEOTIDE SEQUENCE [LARGE SCALE GENOMIC DNA]</scope>
    <source>
        <strain evidence="3 4">DSM 14698</strain>
    </source>
</reference>
<feature type="domain" description="FAD-binding PCMH-type" evidence="2">
    <location>
        <begin position="1"/>
        <end position="224"/>
    </location>
</feature>
<dbReference type="SUPFAM" id="SSF55447">
    <property type="entry name" value="CO dehydrogenase flavoprotein C-terminal domain-like"/>
    <property type="match status" value="1"/>
</dbReference>
<accession>A0A848LLN1</accession>
<dbReference type="GO" id="GO:0016491">
    <property type="term" value="F:oxidoreductase activity"/>
    <property type="evidence" value="ECO:0007669"/>
    <property type="project" value="InterPro"/>
</dbReference>
<dbReference type="InterPro" id="IPR002346">
    <property type="entry name" value="Mopterin_DH_FAD-bd"/>
</dbReference>
<dbReference type="Gene3D" id="3.30.465.10">
    <property type="match status" value="1"/>
</dbReference>
<dbReference type="InterPro" id="IPR016169">
    <property type="entry name" value="FAD-bd_PCMH_sub2"/>
</dbReference>
<proteinExistence type="predicted"/>
<evidence type="ECO:0000313" key="3">
    <source>
        <dbReference type="EMBL" id="NMO18621.1"/>
    </source>
</evidence>
<keyword evidence="1" id="KW-0285">Flavoprotein</keyword>